<dbReference type="OrthoDB" id="9811204at2"/>
<sequence>MPGLDEVLHYLGGIWHLVRYRQDGFRWLDLSWHGLLRSFWAFVWCLPALVVIWASWRLYYLGRMPEGTTAGADFILKMFVIDVAGWLLPLAIVTLLARPLGYAQHVATLIIASNWIAVPFAYATAVPFALALVVPAFAAFSGLLLYAVFGASIVLQYRLLWMCVGKQTLLAATLTALFVLPPLLAGQGLQVLLGTLPG</sequence>
<organism evidence="2 3">
    <name type="scientific">Mycoplana dimorpha</name>
    <dbReference type="NCBI Taxonomy" id="28320"/>
    <lineage>
        <taxon>Bacteria</taxon>
        <taxon>Pseudomonadati</taxon>
        <taxon>Pseudomonadota</taxon>
        <taxon>Alphaproteobacteria</taxon>
        <taxon>Hyphomicrobiales</taxon>
        <taxon>Rhizobiaceae</taxon>
        <taxon>Mycoplana</taxon>
    </lineage>
</organism>
<dbReference type="Proteomes" id="UP000241247">
    <property type="component" value="Unassembled WGS sequence"/>
</dbReference>
<protein>
    <recommendedName>
        <fullName evidence="4">Yip1-like protein</fullName>
    </recommendedName>
</protein>
<accession>A0A2T5BEM9</accession>
<evidence type="ECO:0008006" key="4">
    <source>
        <dbReference type="Google" id="ProtNLM"/>
    </source>
</evidence>
<feature type="transmembrane region" description="Helical" evidence="1">
    <location>
        <begin position="109"/>
        <end position="130"/>
    </location>
</feature>
<evidence type="ECO:0000256" key="1">
    <source>
        <dbReference type="SAM" id="Phobius"/>
    </source>
</evidence>
<dbReference type="RefSeq" id="WP_108001720.1">
    <property type="nucleotide sequence ID" value="NZ_JBHEEX010000001.1"/>
</dbReference>
<dbReference type="AlphaFoldDB" id="A0A2T5BEM9"/>
<keyword evidence="1" id="KW-0812">Transmembrane</keyword>
<evidence type="ECO:0000313" key="3">
    <source>
        <dbReference type="Proteomes" id="UP000241247"/>
    </source>
</evidence>
<keyword evidence="1" id="KW-0472">Membrane</keyword>
<feature type="transmembrane region" description="Helical" evidence="1">
    <location>
        <begin position="35"/>
        <end position="54"/>
    </location>
</feature>
<name>A0A2T5BEM9_MYCDI</name>
<comment type="caution">
    <text evidence="2">The sequence shown here is derived from an EMBL/GenBank/DDBJ whole genome shotgun (WGS) entry which is preliminary data.</text>
</comment>
<keyword evidence="1" id="KW-1133">Transmembrane helix</keyword>
<reference evidence="2 3" key="1">
    <citation type="submission" date="2018-04" db="EMBL/GenBank/DDBJ databases">
        <title>Genomic Encyclopedia of Type Strains, Phase IV (KMG-IV): sequencing the most valuable type-strain genomes for metagenomic binning, comparative biology and taxonomic classification.</title>
        <authorList>
            <person name="Goeker M."/>
        </authorList>
    </citation>
    <scope>NUCLEOTIDE SEQUENCE [LARGE SCALE GENOMIC DNA]</scope>
    <source>
        <strain evidence="2 3">DSM 7138</strain>
    </source>
</reference>
<dbReference type="EMBL" id="PZZZ01000002">
    <property type="protein sequence ID" value="PTM97441.1"/>
    <property type="molecule type" value="Genomic_DNA"/>
</dbReference>
<gene>
    <name evidence="2" type="ORF">C7449_102315</name>
</gene>
<feature type="transmembrane region" description="Helical" evidence="1">
    <location>
        <begin position="136"/>
        <end position="157"/>
    </location>
</feature>
<feature type="transmembrane region" description="Helical" evidence="1">
    <location>
        <begin position="169"/>
        <end position="193"/>
    </location>
</feature>
<proteinExistence type="predicted"/>
<keyword evidence="3" id="KW-1185">Reference proteome</keyword>
<feature type="transmembrane region" description="Helical" evidence="1">
    <location>
        <begin position="74"/>
        <end position="97"/>
    </location>
</feature>
<evidence type="ECO:0000313" key="2">
    <source>
        <dbReference type="EMBL" id="PTM97441.1"/>
    </source>
</evidence>